<evidence type="ECO:0000313" key="3">
    <source>
        <dbReference type="Proteomes" id="UP000004067"/>
    </source>
</evidence>
<comment type="caution">
    <text evidence="2">The sequence shown here is derived from an EMBL/GenBank/DDBJ whole genome shotgun (WGS) entry which is preliminary data.</text>
</comment>
<dbReference type="GO" id="GO:0009636">
    <property type="term" value="P:response to toxic substance"/>
    <property type="evidence" value="ECO:0007669"/>
    <property type="project" value="InterPro"/>
</dbReference>
<dbReference type="Proteomes" id="UP000004067">
    <property type="component" value="Unassembled WGS sequence"/>
</dbReference>
<dbReference type="GO" id="GO:0015643">
    <property type="term" value="F:toxic substance binding"/>
    <property type="evidence" value="ECO:0007669"/>
    <property type="project" value="InterPro"/>
</dbReference>
<keyword evidence="3" id="KW-1185">Reference proteome</keyword>
<dbReference type="GO" id="GO:0031342">
    <property type="term" value="P:negative regulation of cell killing"/>
    <property type="evidence" value="ECO:0007669"/>
    <property type="project" value="InterPro"/>
</dbReference>
<dbReference type="EMBL" id="AFHQ01000043">
    <property type="protein sequence ID" value="EGK58629.1"/>
    <property type="molecule type" value="Genomic_DNA"/>
</dbReference>
<evidence type="ECO:0000313" key="2">
    <source>
        <dbReference type="EMBL" id="EGK58629.1"/>
    </source>
</evidence>
<name>F5RNL8_9FIRM</name>
<evidence type="ECO:0000259" key="1">
    <source>
        <dbReference type="Pfam" id="PF08998"/>
    </source>
</evidence>
<feature type="domain" description="Antitoxin epsilon/PezA" evidence="1">
    <location>
        <begin position="12"/>
        <end position="91"/>
    </location>
</feature>
<gene>
    <name evidence="2" type="ORF">HMPREF9081_1854</name>
</gene>
<organism evidence="2 3">
    <name type="scientific">Centipeda periodontii DSM 2778</name>
    <dbReference type="NCBI Taxonomy" id="888060"/>
    <lineage>
        <taxon>Bacteria</taxon>
        <taxon>Bacillati</taxon>
        <taxon>Bacillota</taxon>
        <taxon>Negativicutes</taxon>
        <taxon>Selenomonadales</taxon>
        <taxon>Selenomonadaceae</taxon>
        <taxon>Centipeda</taxon>
    </lineage>
</organism>
<proteinExistence type="predicted"/>
<sequence>MRTKGGDTMTLEYNVTIHLEVLREGFAELLSDIRRFKDFVGVAAMDQRHPLAIFEKQVIGLYHGILGSGYNTMADVQELKGQLIFARAYIREMETEYAGELQRTGA</sequence>
<dbReference type="AlphaFoldDB" id="F5RNL8"/>
<dbReference type="InterPro" id="IPR015090">
    <property type="entry name" value="Epsilon_PezA_dom"/>
</dbReference>
<accession>F5RNL8</accession>
<dbReference type="Pfam" id="PF08998">
    <property type="entry name" value="Epsilon_antitox"/>
    <property type="match status" value="1"/>
</dbReference>
<dbReference type="STRING" id="888060.HMPREF9081_1854"/>
<protein>
    <recommendedName>
        <fullName evidence="1">Antitoxin epsilon/PezA domain-containing protein</fullName>
    </recommendedName>
</protein>
<reference evidence="2 3" key="1">
    <citation type="submission" date="2011-04" db="EMBL/GenBank/DDBJ databases">
        <authorList>
            <person name="Muzny D."/>
            <person name="Qin X."/>
            <person name="Deng J."/>
            <person name="Jiang H."/>
            <person name="Liu Y."/>
            <person name="Qu J."/>
            <person name="Song X.-Z."/>
            <person name="Zhang L."/>
            <person name="Thornton R."/>
            <person name="Coyle M."/>
            <person name="Francisco L."/>
            <person name="Jackson L."/>
            <person name="Javaid M."/>
            <person name="Korchina V."/>
            <person name="Kovar C."/>
            <person name="Mata R."/>
            <person name="Mathew T."/>
            <person name="Ngo R."/>
            <person name="Nguyen L."/>
            <person name="Nguyen N."/>
            <person name="Okwuonu G."/>
            <person name="Ongeri F."/>
            <person name="Pham C."/>
            <person name="Simmons D."/>
            <person name="Wilczek-Boney K."/>
            <person name="Hale W."/>
            <person name="Jakkamsetti A."/>
            <person name="Pham P."/>
            <person name="Ruth R."/>
            <person name="San Lucas F."/>
            <person name="Warren J."/>
            <person name="Zhang J."/>
            <person name="Zhao Z."/>
            <person name="Zhou C."/>
            <person name="Zhu D."/>
            <person name="Lee S."/>
            <person name="Bess C."/>
            <person name="Blankenburg K."/>
            <person name="Forbes L."/>
            <person name="Fu Q."/>
            <person name="Gubbala S."/>
            <person name="Hirani K."/>
            <person name="Jayaseelan J.C."/>
            <person name="Lara F."/>
            <person name="Munidasa M."/>
            <person name="Palculict T."/>
            <person name="Patil S."/>
            <person name="Pu L.-L."/>
            <person name="Saada N."/>
            <person name="Tang L."/>
            <person name="Weissenberger G."/>
            <person name="Zhu Y."/>
            <person name="Hemphill L."/>
            <person name="Shang Y."/>
            <person name="Youmans B."/>
            <person name="Ayvaz T."/>
            <person name="Ross M."/>
            <person name="Santibanez J."/>
            <person name="Aqrawi P."/>
            <person name="Gross S."/>
            <person name="Joshi V."/>
            <person name="Fowler G."/>
            <person name="Nazareth L."/>
            <person name="Reid J."/>
            <person name="Worley K."/>
            <person name="Petrosino J."/>
            <person name="Highlander S."/>
            <person name="Gibbs R."/>
        </authorList>
    </citation>
    <scope>NUCLEOTIDE SEQUENCE [LARGE SCALE GENOMIC DNA]</scope>
    <source>
        <strain evidence="2 3">DSM 2778</strain>
    </source>
</reference>
<dbReference type="HOGENOM" id="CLU_157100_0_0_9"/>